<dbReference type="STRING" id="75913.A0A0K0FD61"/>
<keyword evidence="1" id="KW-1185">Reference proteome</keyword>
<dbReference type="Proteomes" id="UP000035680">
    <property type="component" value="Unassembled WGS sequence"/>
</dbReference>
<organism evidence="1 2">
    <name type="scientific">Strongyloides venezuelensis</name>
    <name type="common">Threadworm</name>
    <dbReference type="NCBI Taxonomy" id="75913"/>
    <lineage>
        <taxon>Eukaryota</taxon>
        <taxon>Metazoa</taxon>
        <taxon>Ecdysozoa</taxon>
        <taxon>Nematoda</taxon>
        <taxon>Chromadorea</taxon>
        <taxon>Rhabditida</taxon>
        <taxon>Tylenchina</taxon>
        <taxon>Panagrolaimomorpha</taxon>
        <taxon>Strongyloidoidea</taxon>
        <taxon>Strongyloididae</taxon>
        <taxon>Strongyloides</taxon>
    </lineage>
</organism>
<dbReference type="WBParaSite" id="SVE_0677900.1">
    <property type="protein sequence ID" value="SVE_0677900.1"/>
    <property type="gene ID" value="SVE_0677900"/>
</dbReference>
<evidence type="ECO:0000313" key="1">
    <source>
        <dbReference type="Proteomes" id="UP000035680"/>
    </source>
</evidence>
<accession>A0A0K0FD61</accession>
<protein>
    <submittedName>
        <fullName evidence="2">Arp2/3 complex 34 kDa subunit</fullName>
    </submittedName>
</protein>
<name>A0A0K0FD61_STRVS</name>
<proteinExistence type="predicted"/>
<reference evidence="2" key="2">
    <citation type="submission" date="2015-08" db="UniProtKB">
        <authorList>
            <consortium name="WormBaseParasite"/>
        </authorList>
    </citation>
    <scope>IDENTIFICATION</scope>
</reference>
<sequence>MSTFAATECVMGRESLNMKFGLDSCAQSTRNSLINTGNEILIKGVQDYVSYCLGYIDTVISVPDYKLKKVSLRVYVDPLSSMCLLSCNFMKQHRINLIDFMGEKCEAIKEFLLEEDSKVLINSDFEPGNKITVHFDV</sequence>
<reference evidence="1" key="1">
    <citation type="submission" date="2014-07" db="EMBL/GenBank/DDBJ databases">
        <authorList>
            <person name="Martin A.A"/>
            <person name="De Silva N."/>
        </authorList>
    </citation>
    <scope>NUCLEOTIDE SEQUENCE</scope>
</reference>
<dbReference type="AlphaFoldDB" id="A0A0K0FD61"/>
<evidence type="ECO:0000313" key="2">
    <source>
        <dbReference type="WBParaSite" id="SVE_0677900.1"/>
    </source>
</evidence>